<feature type="domain" description="Tetracyclin repressor-like C-terminal" evidence="6">
    <location>
        <begin position="93"/>
        <end position="198"/>
    </location>
</feature>
<reference evidence="7 8" key="1">
    <citation type="journal article" date="2015" name="Stand. Genomic Sci.">
        <title>Genomic Encyclopedia of Bacterial and Archaeal Type Strains, Phase III: the genomes of soil and plant-associated and newly described type strains.</title>
        <authorList>
            <person name="Whitman W.B."/>
            <person name="Woyke T."/>
            <person name="Klenk H.P."/>
            <person name="Zhou Y."/>
            <person name="Lilburn T.G."/>
            <person name="Beck B.J."/>
            <person name="De Vos P."/>
            <person name="Vandamme P."/>
            <person name="Eisen J.A."/>
            <person name="Garrity G."/>
            <person name="Hugenholtz P."/>
            <person name="Kyrpides N.C."/>
        </authorList>
    </citation>
    <scope>NUCLEOTIDE SEQUENCE [LARGE SCALE GENOMIC DNA]</scope>
    <source>
        <strain evidence="7 8">RF6</strain>
    </source>
</reference>
<dbReference type="InterPro" id="IPR001647">
    <property type="entry name" value="HTH_TetR"/>
</dbReference>
<dbReference type="InterPro" id="IPR009057">
    <property type="entry name" value="Homeodomain-like_sf"/>
</dbReference>
<gene>
    <name evidence="7" type="ORF">EV139_0148</name>
</gene>
<feature type="region of interest" description="Disordered" evidence="4">
    <location>
        <begin position="1"/>
        <end position="20"/>
    </location>
</feature>
<dbReference type="PANTHER" id="PTHR30055">
    <property type="entry name" value="HTH-TYPE TRANSCRIPTIONAL REGULATOR RUTR"/>
    <property type="match status" value="1"/>
</dbReference>
<dbReference type="EMBL" id="SHKI01000002">
    <property type="protein sequence ID" value="RZT68425.1"/>
    <property type="molecule type" value="Genomic_DNA"/>
</dbReference>
<keyword evidence="1" id="KW-0805">Transcription regulation</keyword>
<keyword evidence="3" id="KW-0804">Transcription</keyword>
<dbReference type="Pfam" id="PF16859">
    <property type="entry name" value="TetR_C_11"/>
    <property type="match status" value="1"/>
</dbReference>
<dbReference type="GO" id="GO:0000976">
    <property type="term" value="F:transcription cis-regulatory region binding"/>
    <property type="evidence" value="ECO:0007669"/>
    <property type="project" value="TreeGrafter"/>
</dbReference>
<accession>A0A4Q7U417</accession>
<dbReference type="GO" id="GO:0003700">
    <property type="term" value="F:DNA-binding transcription factor activity"/>
    <property type="evidence" value="ECO:0007669"/>
    <property type="project" value="TreeGrafter"/>
</dbReference>
<dbReference type="RefSeq" id="WP_198677398.1">
    <property type="nucleotide sequence ID" value="NZ_QYAG01000004.1"/>
</dbReference>
<dbReference type="InterPro" id="IPR050109">
    <property type="entry name" value="HTH-type_TetR-like_transc_reg"/>
</dbReference>
<evidence type="ECO:0000256" key="4">
    <source>
        <dbReference type="SAM" id="MobiDB-lite"/>
    </source>
</evidence>
<evidence type="ECO:0000313" key="8">
    <source>
        <dbReference type="Proteomes" id="UP000291832"/>
    </source>
</evidence>
<dbReference type="SUPFAM" id="SSF46689">
    <property type="entry name" value="Homeodomain-like"/>
    <property type="match status" value="1"/>
</dbReference>
<dbReference type="InterPro" id="IPR036271">
    <property type="entry name" value="Tet_transcr_reg_TetR-rel_C_sf"/>
</dbReference>
<comment type="caution">
    <text evidence="7">The sequence shown here is derived from an EMBL/GenBank/DDBJ whole genome shotgun (WGS) entry which is preliminary data.</text>
</comment>
<dbReference type="Gene3D" id="1.10.357.10">
    <property type="entry name" value="Tetracycline Repressor, domain 2"/>
    <property type="match status" value="1"/>
</dbReference>
<keyword evidence="2" id="KW-0238">DNA-binding</keyword>
<evidence type="ECO:0000256" key="3">
    <source>
        <dbReference type="ARBA" id="ARBA00023163"/>
    </source>
</evidence>
<evidence type="ECO:0000256" key="2">
    <source>
        <dbReference type="ARBA" id="ARBA00023125"/>
    </source>
</evidence>
<dbReference type="PANTHER" id="PTHR30055:SF148">
    <property type="entry name" value="TETR-FAMILY TRANSCRIPTIONAL REGULATOR"/>
    <property type="match status" value="1"/>
</dbReference>
<dbReference type="Pfam" id="PF00440">
    <property type="entry name" value="TetR_N"/>
    <property type="match status" value="1"/>
</dbReference>
<evidence type="ECO:0000256" key="1">
    <source>
        <dbReference type="ARBA" id="ARBA00023015"/>
    </source>
</evidence>
<evidence type="ECO:0000259" key="6">
    <source>
        <dbReference type="Pfam" id="PF16859"/>
    </source>
</evidence>
<evidence type="ECO:0000259" key="5">
    <source>
        <dbReference type="Pfam" id="PF00440"/>
    </source>
</evidence>
<dbReference type="AlphaFoldDB" id="A0A4Q7U417"/>
<evidence type="ECO:0000313" key="7">
    <source>
        <dbReference type="EMBL" id="RZT68425.1"/>
    </source>
</evidence>
<protein>
    <submittedName>
        <fullName evidence="7">TetR family transcriptional regulator</fullName>
    </submittedName>
</protein>
<sequence>MASTASTGGTAGAGGAAHRPARRYGAELDEAIRAAVRDELAAGNYAGVTFEGVAKRAKTSKHVIYRRYPSRAHMVIDAWIQRPPAADSPATSSGDLRTDLLRLGRSFSDQFERAGVDTLRGLLGEIPGDQVHRLATETQSWVIDSVTAILDAARERGDIAQDPLPPHVVSLPVVLVRHELLFSGGLDSRTLTELIDTVLLPLLTAGTR</sequence>
<keyword evidence="8" id="KW-1185">Reference proteome</keyword>
<feature type="domain" description="HTH tetR-type" evidence="5">
    <location>
        <begin position="34"/>
        <end position="75"/>
    </location>
</feature>
<organism evidence="7 8">
    <name type="scientific">Leucobacter luti</name>
    <dbReference type="NCBI Taxonomy" id="340320"/>
    <lineage>
        <taxon>Bacteria</taxon>
        <taxon>Bacillati</taxon>
        <taxon>Actinomycetota</taxon>
        <taxon>Actinomycetes</taxon>
        <taxon>Micrococcales</taxon>
        <taxon>Microbacteriaceae</taxon>
        <taxon>Leucobacter</taxon>
    </lineage>
</organism>
<proteinExistence type="predicted"/>
<dbReference type="SUPFAM" id="SSF48498">
    <property type="entry name" value="Tetracyclin repressor-like, C-terminal domain"/>
    <property type="match status" value="1"/>
</dbReference>
<dbReference type="Proteomes" id="UP000291832">
    <property type="component" value="Unassembled WGS sequence"/>
</dbReference>
<dbReference type="Gene3D" id="1.10.10.60">
    <property type="entry name" value="Homeodomain-like"/>
    <property type="match status" value="1"/>
</dbReference>
<dbReference type="InterPro" id="IPR011075">
    <property type="entry name" value="TetR_C"/>
</dbReference>
<name>A0A4Q7U417_9MICO</name>